<dbReference type="RefSeq" id="WP_084776774.1">
    <property type="nucleotide sequence ID" value="NZ_FTNR01000011.1"/>
</dbReference>
<dbReference type="AlphaFoldDB" id="A0A1N7GCN7"/>
<protein>
    <submittedName>
        <fullName evidence="2">Uncharacterized protein</fullName>
    </submittedName>
</protein>
<feature type="transmembrane region" description="Helical" evidence="1">
    <location>
        <begin position="94"/>
        <end position="116"/>
    </location>
</feature>
<keyword evidence="3" id="KW-1185">Reference proteome</keyword>
<feature type="transmembrane region" description="Helical" evidence="1">
    <location>
        <begin position="136"/>
        <end position="154"/>
    </location>
</feature>
<dbReference type="EMBL" id="FTNR01000011">
    <property type="protein sequence ID" value="SIS10339.1"/>
    <property type="molecule type" value="Genomic_DNA"/>
</dbReference>
<dbReference type="Proteomes" id="UP000185936">
    <property type="component" value="Unassembled WGS sequence"/>
</dbReference>
<evidence type="ECO:0000256" key="1">
    <source>
        <dbReference type="SAM" id="Phobius"/>
    </source>
</evidence>
<reference evidence="3" key="1">
    <citation type="submission" date="2017-01" db="EMBL/GenBank/DDBJ databases">
        <authorList>
            <person name="Varghese N."/>
            <person name="Submissions S."/>
        </authorList>
    </citation>
    <scope>NUCLEOTIDE SEQUENCE [LARGE SCALE GENOMIC DNA]</scope>
    <source>
        <strain evidence="3">type strain: HArc-</strain>
    </source>
</reference>
<gene>
    <name evidence="2" type="ORF">SAMN05421752_11154</name>
</gene>
<organism evidence="2 3">
    <name type="scientific">Natronorubrum thiooxidans</name>
    <dbReference type="NCBI Taxonomy" id="308853"/>
    <lineage>
        <taxon>Archaea</taxon>
        <taxon>Methanobacteriati</taxon>
        <taxon>Methanobacteriota</taxon>
        <taxon>Stenosarchaea group</taxon>
        <taxon>Halobacteria</taxon>
        <taxon>Halobacteriales</taxon>
        <taxon>Natrialbaceae</taxon>
        <taxon>Natronorubrum</taxon>
    </lineage>
</organism>
<keyword evidence="1" id="KW-0812">Transmembrane</keyword>
<accession>A0A1N7GCN7</accession>
<feature type="transmembrane region" description="Helical" evidence="1">
    <location>
        <begin position="12"/>
        <end position="35"/>
    </location>
</feature>
<evidence type="ECO:0000313" key="2">
    <source>
        <dbReference type="EMBL" id="SIS10339.1"/>
    </source>
</evidence>
<evidence type="ECO:0000313" key="3">
    <source>
        <dbReference type="Proteomes" id="UP000185936"/>
    </source>
</evidence>
<keyword evidence="1" id="KW-1133">Transmembrane helix</keyword>
<name>A0A1N7GCN7_9EURY</name>
<sequence length="160" mass="16728">MSYRRSRKYESLSGGTIAGAIVAGLFASVSFGGVLAATGHLEAVATLYGLEGHDWLLVIIHGLVGAVVFVAGLTRIANHRYAPVPLTAALRSPFLGGCFGIAYGTVCWLVIVAYGLPLWIGATGGHLPLPYQHGASLLAFIGYGTVLGAWYPLVRTAIDD</sequence>
<feature type="transmembrane region" description="Helical" evidence="1">
    <location>
        <begin position="55"/>
        <end position="73"/>
    </location>
</feature>
<keyword evidence="1" id="KW-0472">Membrane</keyword>
<proteinExistence type="predicted"/>
<dbReference type="OrthoDB" id="162029at2157"/>